<dbReference type="EMBL" id="KI894033">
    <property type="protein sequence ID" value="OBR83864.1"/>
    <property type="molecule type" value="Genomic_DNA"/>
</dbReference>
<dbReference type="AlphaFoldDB" id="A0A1A6A1D1"/>
<organism evidence="2">
    <name type="scientific">Kwoniella dejecticola CBS 10117</name>
    <dbReference type="NCBI Taxonomy" id="1296121"/>
    <lineage>
        <taxon>Eukaryota</taxon>
        <taxon>Fungi</taxon>
        <taxon>Dikarya</taxon>
        <taxon>Basidiomycota</taxon>
        <taxon>Agaricomycotina</taxon>
        <taxon>Tremellomycetes</taxon>
        <taxon>Tremellales</taxon>
        <taxon>Cryptococcaceae</taxon>
        <taxon>Kwoniella</taxon>
    </lineage>
</organism>
<accession>A0A1A6A1D1</accession>
<evidence type="ECO:0000256" key="1">
    <source>
        <dbReference type="SAM" id="SignalP"/>
    </source>
</evidence>
<name>A0A1A6A1D1_9TREE</name>
<gene>
    <name evidence="2" type="ORF">I303_06147</name>
    <name evidence="3" type="ORF">I303_106128</name>
</gene>
<dbReference type="VEuPathDB" id="FungiDB:I303_06147"/>
<dbReference type="PANTHER" id="PTHR34862:SF1">
    <property type="entry name" value="SPARK DOMAIN-CONTAINING PROTEIN"/>
    <property type="match status" value="1"/>
</dbReference>
<sequence length="270" mass="29197">MFTKSNVLISATTLALLGAAQAQDGWSAWQKYALDALISEKCQTAWVDTFSGDSALGQCQFYDALAGITDQTSLESYLNTMCGAQPCSDDTLKNAADAVWTGCSTELGYLGITQDVVNEAFGSYSLQREIACLKTNIDSNDRYCLSVLSQSLESSSTDLALVNYQNITEDQLIDIAQQHICNDCVFASVDLVEQQYPELATADLGEGKTLADYLDGVCADEELKVTTDGTLPAGITKTATGSTFPNTAGMLKRMLRRNIGGLKNRFFKMI</sequence>
<dbReference type="Proteomes" id="UP000078595">
    <property type="component" value="Chromosome 7"/>
</dbReference>
<feature type="chain" id="PRO_5008342010" evidence="1">
    <location>
        <begin position="23"/>
        <end position="270"/>
    </location>
</feature>
<dbReference type="EMBL" id="CP144536">
    <property type="protein sequence ID" value="WWC63525.1"/>
    <property type="molecule type" value="Genomic_DNA"/>
</dbReference>
<proteinExistence type="predicted"/>
<evidence type="ECO:0000313" key="2">
    <source>
        <dbReference type="EMBL" id="OBR83864.1"/>
    </source>
</evidence>
<reference evidence="3" key="3">
    <citation type="submission" date="2024-02" db="EMBL/GenBank/DDBJ databases">
        <title>Comparative genomics of Cryptococcus and Kwoniella reveals pathogenesis evolution and contrasting modes of karyotype evolution via chromosome fusion or intercentromeric recombination.</title>
        <authorList>
            <person name="Coelho M.A."/>
            <person name="David-Palma M."/>
            <person name="Shea T."/>
            <person name="Bowers K."/>
            <person name="McGinley-Smith S."/>
            <person name="Mohammad A.W."/>
            <person name="Gnirke A."/>
            <person name="Yurkov A.M."/>
            <person name="Nowrousian M."/>
            <person name="Sun S."/>
            <person name="Cuomo C.A."/>
            <person name="Heitman J."/>
        </authorList>
    </citation>
    <scope>NUCLEOTIDE SEQUENCE</scope>
    <source>
        <strain evidence="3">CBS 10117</strain>
    </source>
</reference>
<protein>
    <submittedName>
        <fullName evidence="2">Uncharacterized protein</fullName>
    </submittedName>
</protein>
<evidence type="ECO:0000313" key="3">
    <source>
        <dbReference type="EMBL" id="WWC63525.1"/>
    </source>
</evidence>
<dbReference type="PANTHER" id="PTHR34862">
    <property type="entry name" value="SPARK DOMAIN-CONTAINING PROTEIN"/>
    <property type="match status" value="1"/>
</dbReference>
<keyword evidence="1" id="KW-0732">Signal</keyword>
<dbReference type="GeneID" id="28969846"/>
<dbReference type="OrthoDB" id="2536450at2759"/>
<reference evidence="3" key="2">
    <citation type="submission" date="2013-07" db="EMBL/GenBank/DDBJ databases">
        <authorList>
            <consortium name="The Broad Institute Genome Sequencing Platform"/>
            <person name="Cuomo C."/>
            <person name="Litvintseva A."/>
            <person name="Chen Y."/>
            <person name="Heitman J."/>
            <person name="Sun S."/>
            <person name="Springer D."/>
            <person name="Dromer F."/>
            <person name="Young S.K."/>
            <person name="Zeng Q."/>
            <person name="Gargeya S."/>
            <person name="Fitzgerald M."/>
            <person name="Abouelleil A."/>
            <person name="Alvarado L."/>
            <person name="Berlin A.M."/>
            <person name="Chapman S.B."/>
            <person name="Dewar J."/>
            <person name="Goldberg J."/>
            <person name="Griggs A."/>
            <person name="Gujja S."/>
            <person name="Hansen M."/>
            <person name="Howarth C."/>
            <person name="Imamovic A."/>
            <person name="Larimer J."/>
            <person name="McCowan C."/>
            <person name="Murphy C."/>
            <person name="Pearson M."/>
            <person name="Priest M."/>
            <person name="Roberts A."/>
            <person name="Saif S."/>
            <person name="Shea T."/>
            <person name="Sykes S."/>
            <person name="Wortman J."/>
            <person name="Nusbaum C."/>
            <person name="Birren B."/>
        </authorList>
    </citation>
    <scope>NUCLEOTIDE SEQUENCE</scope>
    <source>
        <strain evidence="3">CBS 10117</strain>
    </source>
</reference>
<keyword evidence="4" id="KW-1185">Reference proteome</keyword>
<reference evidence="2" key="1">
    <citation type="submission" date="2013-07" db="EMBL/GenBank/DDBJ databases">
        <title>The Genome Sequence of Cryptococcus dejecticola CBS10117.</title>
        <authorList>
            <consortium name="The Broad Institute Genome Sequencing Platform"/>
            <person name="Cuomo C."/>
            <person name="Litvintseva A."/>
            <person name="Chen Y."/>
            <person name="Heitman J."/>
            <person name="Sun S."/>
            <person name="Springer D."/>
            <person name="Dromer F."/>
            <person name="Young S.K."/>
            <person name="Zeng Q."/>
            <person name="Gargeya S."/>
            <person name="Fitzgerald M."/>
            <person name="Abouelleil A."/>
            <person name="Alvarado L."/>
            <person name="Berlin A.M."/>
            <person name="Chapman S.B."/>
            <person name="Dewar J."/>
            <person name="Goldberg J."/>
            <person name="Griggs A."/>
            <person name="Gujja S."/>
            <person name="Hansen M."/>
            <person name="Howarth C."/>
            <person name="Imamovic A."/>
            <person name="Larimer J."/>
            <person name="McCowan C."/>
            <person name="Murphy C."/>
            <person name="Pearson M."/>
            <person name="Priest M."/>
            <person name="Roberts A."/>
            <person name="Saif S."/>
            <person name="Shea T."/>
            <person name="Sykes S."/>
            <person name="Wortman J."/>
            <person name="Nusbaum C."/>
            <person name="Birren B."/>
        </authorList>
    </citation>
    <scope>NUCLEOTIDE SEQUENCE [LARGE SCALE GENOMIC DNA]</scope>
    <source>
        <strain evidence="2">CBS 10117</strain>
    </source>
</reference>
<dbReference type="RefSeq" id="XP_018261706.1">
    <property type="nucleotide sequence ID" value="XM_018409433.1"/>
</dbReference>
<dbReference type="KEGG" id="kdj:28969846"/>
<feature type="signal peptide" evidence="1">
    <location>
        <begin position="1"/>
        <end position="22"/>
    </location>
</feature>
<evidence type="ECO:0000313" key="4">
    <source>
        <dbReference type="Proteomes" id="UP000078595"/>
    </source>
</evidence>